<evidence type="ECO:0000256" key="2">
    <source>
        <dbReference type="ARBA" id="ARBA00022475"/>
    </source>
</evidence>
<dbReference type="InterPro" id="IPR017850">
    <property type="entry name" value="Alkaline_phosphatase_core_sf"/>
</dbReference>
<evidence type="ECO:0000256" key="6">
    <source>
        <dbReference type="SAM" id="Phobius"/>
    </source>
</evidence>
<reference evidence="8" key="1">
    <citation type="submission" date="2019-03" db="EMBL/GenBank/DDBJ databases">
        <title>Single cell metagenomics reveals metabolic interactions within the superorganism composed of flagellate Streblomastix strix and complex community of Bacteroidetes bacteria on its surface.</title>
        <authorList>
            <person name="Treitli S.C."/>
            <person name="Kolisko M."/>
            <person name="Husnik F."/>
            <person name="Keeling P."/>
            <person name="Hampl V."/>
        </authorList>
    </citation>
    <scope>NUCLEOTIDE SEQUENCE</scope>
    <source>
        <strain evidence="8">STM</strain>
    </source>
</reference>
<dbReference type="AlphaFoldDB" id="A0A5J4PLG6"/>
<dbReference type="PANTHER" id="PTHR47371:SF3">
    <property type="entry name" value="PHOSPHOGLYCEROL TRANSFERASE I"/>
    <property type="match status" value="1"/>
</dbReference>
<keyword evidence="2" id="KW-1003">Cell membrane</keyword>
<sequence>GHIPNLAPQFADAVYFQYTNRRTTATIFKEFAHENNSGSVVGKELITHWYFVFLIVAMGYALYKFYRKPHKSGKIHFPSYYLTHTVTLVVFVFLCICGMRGGFGRSVRPITISNASQYVNSPIETAIVLNTPFALYRTFGKTIFSVPEYWTDRKAMQRLYSPVHVPAGTVRQLPLNVVVIILESFGKEYFGYFNKDVDGGMYKGYTPFLDSLMTKGVTYQYSFSNGRKSIDGISSVFSGIPMFVEPFISTSASLNAISSFAGELKRQGYYTSFFHGARNGSMGFEAYTRASGFTDYYGRSEYNNDKDFDGY</sequence>
<evidence type="ECO:0000313" key="8">
    <source>
        <dbReference type="EMBL" id="KAA6309414.1"/>
    </source>
</evidence>
<feature type="transmembrane region" description="Helical" evidence="6">
    <location>
        <begin position="78"/>
        <end position="103"/>
    </location>
</feature>
<feature type="transmembrane region" description="Helical" evidence="6">
    <location>
        <begin position="48"/>
        <end position="66"/>
    </location>
</feature>
<evidence type="ECO:0000256" key="1">
    <source>
        <dbReference type="ARBA" id="ARBA00004651"/>
    </source>
</evidence>
<dbReference type="PANTHER" id="PTHR47371">
    <property type="entry name" value="LIPOTEICHOIC ACID SYNTHASE"/>
    <property type="match status" value="1"/>
</dbReference>
<evidence type="ECO:0000256" key="4">
    <source>
        <dbReference type="ARBA" id="ARBA00022989"/>
    </source>
</evidence>
<evidence type="ECO:0000259" key="7">
    <source>
        <dbReference type="Pfam" id="PF00884"/>
    </source>
</evidence>
<evidence type="ECO:0000256" key="3">
    <source>
        <dbReference type="ARBA" id="ARBA00022692"/>
    </source>
</evidence>
<keyword evidence="3 6" id="KW-0812">Transmembrane</keyword>
<accession>A0A5J4PLG6</accession>
<dbReference type="Pfam" id="PF00884">
    <property type="entry name" value="Sulfatase"/>
    <property type="match status" value="1"/>
</dbReference>
<feature type="domain" description="Sulfatase N-terminal" evidence="7">
    <location>
        <begin position="176"/>
        <end position="305"/>
    </location>
</feature>
<dbReference type="Gene3D" id="3.40.720.10">
    <property type="entry name" value="Alkaline Phosphatase, subunit A"/>
    <property type="match status" value="1"/>
</dbReference>
<evidence type="ECO:0000256" key="5">
    <source>
        <dbReference type="ARBA" id="ARBA00023136"/>
    </source>
</evidence>
<dbReference type="InterPro" id="IPR050448">
    <property type="entry name" value="OpgB/LTA_synthase_biosynth"/>
</dbReference>
<keyword evidence="4 6" id="KW-1133">Transmembrane helix</keyword>
<name>A0A5J4PLG6_9ZZZZ</name>
<dbReference type="GO" id="GO:0005886">
    <property type="term" value="C:plasma membrane"/>
    <property type="evidence" value="ECO:0007669"/>
    <property type="project" value="UniProtKB-SubCell"/>
</dbReference>
<dbReference type="EMBL" id="SNRY01007959">
    <property type="protein sequence ID" value="KAA6309414.1"/>
    <property type="molecule type" value="Genomic_DNA"/>
</dbReference>
<dbReference type="SUPFAM" id="SSF53649">
    <property type="entry name" value="Alkaline phosphatase-like"/>
    <property type="match status" value="1"/>
</dbReference>
<protein>
    <submittedName>
        <fullName evidence="8">Lipoteichoic acid synthase 1</fullName>
    </submittedName>
</protein>
<organism evidence="8">
    <name type="scientific">termite gut metagenome</name>
    <dbReference type="NCBI Taxonomy" id="433724"/>
    <lineage>
        <taxon>unclassified sequences</taxon>
        <taxon>metagenomes</taxon>
        <taxon>organismal metagenomes</taxon>
    </lineage>
</organism>
<dbReference type="InterPro" id="IPR000917">
    <property type="entry name" value="Sulfatase_N"/>
</dbReference>
<comment type="subcellular location">
    <subcellularLocation>
        <location evidence="1">Cell membrane</location>
        <topology evidence="1">Multi-pass membrane protein</topology>
    </subcellularLocation>
</comment>
<comment type="caution">
    <text evidence="8">The sequence shown here is derived from an EMBL/GenBank/DDBJ whole genome shotgun (WGS) entry which is preliminary data.</text>
</comment>
<gene>
    <name evidence="8" type="ORF">EZS27_039088</name>
</gene>
<feature type="non-terminal residue" evidence="8">
    <location>
        <position position="311"/>
    </location>
</feature>
<keyword evidence="5 6" id="KW-0472">Membrane</keyword>
<feature type="non-terminal residue" evidence="8">
    <location>
        <position position="1"/>
    </location>
</feature>
<proteinExistence type="predicted"/>